<dbReference type="NCBIfam" id="NF008385">
    <property type="entry name" value="PRK11180.1"/>
    <property type="match status" value="1"/>
</dbReference>
<dbReference type="eggNOG" id="COG0564">
    <property type="taxonomic scope" value="Bacteria"/>
</dbReference>
<evidence type="ECO:0000313" key="11">
    <source>
        <dbReference type="EMBL" id="AEV26881.1"/>
    </source>
</evidence>
<dbReference type="Proteomes" id="UP000005633">
    <property type="component" value="Chromosome"/>
</dbReference>
<dbReference type="STRING" id="640081.Dsui_2530"/>
<dbReference type="EC" id="5.4.99.-" evidence="8"/>
<evidence type="ECO:0000256" key="7">
    <source>
        <dbReference type="PROSITE-ProRule" id="PRU00182"/>
    </source>
</evidence>
<dbReference type="PANTHER" id="PTHR21600">
    <property type="entry name" value="MITOCHONDRIAL RNA PSEUDOURIDINE SYNTHASE"/>
    <property type="match status" value="1"/>
</dbReference>
<reference evidence="11 12" key="1">
    <citation type="journal article" date="2012" name="J. Bacteriol.">
        <title>Complete genome sequence of the anaerobic perchlorate-reducing bacterium Azospira suillum strain PS.</title>
        <authorList>
            <person name="Byrne-Bailey K.G."/>
            <person name="Coates J.D."/>
        </authorList>
    </citation>
    <scope>NUCLEOTIDE SEQUENCE [LARGE SCALE GENOMIC DNA]</scope>
    <source>
        <strain evidence="12">ATCC BAA-33 / DSM 13638 / PS</strain>
    </source>
</reference>
<dbReference type="Gene3D" id="3.30.2350.10">
    <property type="entry name" value="Pseudouridine synthase"/>
    <property type="match status" value="1"/>
</dbReference>
<feature type="region of interest" description="Disordered" evidence="9">
    <location>
        <begin position="1"/>
        <end position="20"/>
    </location>
</feature>
<dbReference type="SUPFAM" id="SSF55174">
    <property type="entry name" value="Alpha-L RNA-binding motif"/>
    <property type="match status" value="1"/>
</dbReference>
<evidence type="ECO:0000256" key="1">
    <source>
        <dbReference type="ARBA" id="ARBA00010876"/>
    </source>
</evidence>
<protein>
    <recommendedName>
        <fullName evidence="8">Pseudouridine synthase</fullName>
        <ecNumber evidence="8">5.4.99.-</ecNumber>
    </recommendedName>
</protein>
<sequence>MSAADYSAKPMSSPSPSPACGAGSPIFVPLDAGGRRLDQVLAELLPQYSRNRLQTWIREGRVSLNGQPVQEPKHKLLGGEFLNLEEVQDEKLAAETPEDIPFPVVYEDEAILIINKPAGLVVHPGSGNWSGTLLNALLHHTPQLAQVPRAGIVHRLDKDTSGLMVVAKTLEAQTDLVRQLQARTVKREYRALLVGYLNRNGTVDAPIGRHPTQRTKMAVVQHNGREARTHYTVLEHFERCTLVQCRLETGRTHQIRVHMAALGFPLVGDAVYNKGKTAGVRFPRQALHAYRLGLIHPLTREPMQWDAPVPDDMAALLKTLRSEWDEIKTLRRQRQEEAWAEEWGDDWEDEEEVEVLEAEGAELLEDEDFDDEADE</sequence>
<organism evidence="11 12">
    <name type="scientific">Azospira oryzae (strain ATCC BAA-33 / DSM 13638 / PS)</name>
    <name type="common">Dechlorosoma suillum</name>
    <dbReference type="NCBI Taxonomy" id="640081"/>
    <lineage>
        <taxon>Bacteria</taxon>
        <taxon>Pseudomonadati</taxon>
        <taxon>Pseudomonadota</taxon>
        <taxon>Betaproteobacteria</taxon>
        <taxon>Rhodocyclales</taxon>
        <taxon>Rhodocyclaceae</taxon>
        <taxon>Azospira</taxon>
    </lineage>
</organism>
<dbReference type="FunFam" id="3.30.2350.10:FF:000006">
    <property type="entry name" value="Pseudouridine synthase"/>
    <property type="match status" value="1"/>
</dbReference>
<feature type="domain" description="RNA-binding S4" evidence="10">
    <location>
        <begin position="35"/>
        <end position="101"/>
    </location>
</feature>
<comment type="similarity">
    <text evidence="1 8">Belongs to the pseudouridine synthase RluA family.</text>
</comment>
<dbReference type="SUPFAM" id="SSF55120">
    <property type="entry name" value="Pseudouridine synthase"/>
    <property type="match status" value="1"/>
</dbReference>
<keyword evidence="2 7" id="KW-0694">RNA-binding</keyword>
<evidence type="ECO:0000259" key="10">
    <source>
        <dbReference type="SMART" id="SM00363"/>
    </source>
</evidence>
<evidence type="ECO:0000256" key="2">
    <source>
        <dbReference type="ARBA" id="ARBA00022884"/>
    </source>
</evidence>
<dbReference type="GO" id="GO:0000455">
    <property type="term" value="P:enzyme-directed rRNA pseudouridine synthesis"/>
    <property type="evidence" value="ECO:0007669"/>
    <property type="project" value="TreeGrafter"/>
</dbReference>
<evidence type="ECO:0000256" key="3">
    <source>
        <dbReference type="ARBA" id="ARBA00023235"/>
    </source>
</evidence>
<dbReference type="AlphaFoldDB" id="G8QN41"/>
<name>G8QN41_AZOOP</name>
<dbReference type="InterPro" id="IPR036986">
    <property type="entry name" value="S4_RNA-bd_sf"/>
</dbReference>
<dbReference type="PROSITE" id="PS50889">
    <property type="entry name" value="S4"/>
    <property type="match status" value="1"/>
</dbReference>
<dbReference type="CDD" id="cd02869">
    <property type="entry name" value="PseudoU_synth_RluA_like"/>
    <property type="match status" value="1"/>
</dbReference>
<dbReference type="GO" id="GO:0160140">
    <property type="term" value="F:23S rRNA pseudouridine(1911/1915/1917) synthase activity"/>
    <property type="evidence" value="ECO:0007669"/>
    <property type="project" value="UniProtKB-EC"/>
</dbReference>
<dbReference type="SMART" id="SM00363">
    <property type="entry name" value="S4"/>
    <property type="match status" value="1"/>
</dbReference>
<proteinExistence type="inferred from homology"/>
<dbReference type="KEGG" id="dsu:Dsui_2530"/>
<dbReference type="Pfam" id="PF01479">
    <property type="entry name" value="S4"/>
    <property type="match status" value="1"/>
</dbReference>
<evidence type="ECO:0000256" key="9">
    <source>
        <dbReference type="SAM" id="MobiDB-lite"/>
    </source>
</evidence>
<evidence type="ECO:0000256" key="4">
    <source>
        <dbReference type="ARBA" id="ARBA00036882"/>
    </source>
</evidence>
<dbReference type="InterPro" id="IPR050188">
    <property type="entry name" value="RluA_PseudoU_synthase"/>
</dbReference>
<dbReference type="InterPro" id="IPR002942">
    <property type="entry name" value="S4_RNA-bd"/>
</dbReference>
<dbReference type="InterPro" id="IPR020103">
    <property type="entry name" value="PsdUridine_synth_cat_dom_sf"/>
</dbReference>
<comment type="function">
    <text evidence="5">Responsible for synthesis of pseudouridine from uracil at positions 1911, 1915 and 1917 in 23S ribosomal RNA.</text>
</comment>
<dbReference type="GO" id="GO:0003723">
    <property type="term" value="F:RNA binding"/>
    <property type="evidence" value="ECO:0007669"/>
    <property type="project" value="UniProtKB-KW"/>
</dbReference>
<feature type="compositionally biased region" description="Low complexity" evidence="9">
    <location>
        <begin position="7"/>
        <end position="20"/>
    </location>
</feature>
<dbReference type="Pfam" id="PF00849">
    <property type="entry name" value="PseudoU_synth_2"/>
    <property type="match status" value="1"/>
</dbReference>
<dbReference type="InterPro" id="IPR006225">
    <property type="entry name" value="PsdUridine_synth_RluC/D"/>
</dbReference>
<dbReference type="PANTHER" id="PTHR21600:SF44">
    <property type="entry name" value="RIBOSOMAL LARGE SUBUNIT PSEUDOURIDINE SYNTHASE D"/>
    <property type="match status" value="1"/>
</dbReference>
<dbReference type="EMBL" id="CP003153">
    <property type="protein sequence ID" value="AEV26881.1"/>
    <property type="molecule type" value="Genomic_DNA"/>
</dbReference>
<dbReference type="InterPro" id="IPR006224">
    <property type="entry name" value="PsdUridine_synth_RluA-like_CS"/>
</dbReference>
<accession>G8QN41</accession>
<gene>
    <name evidence="11" type="ordered locus">Dsui_2530</name>
</gene>
<dbReference type="CDD" id="cd00165">
    <property type="entry name" value="S4"/>
    <property type="match status" value="1"/>
</dbReference>
<dbReference type="PROSITE" id="PS01129">
    <property type="entry name" value="PSI_RLU"/>
    <property type="match status" value="1"/>
</dbReference>
<comment type="catalytic activity">
    <reaction evidence="8">
        <text>a uridine in RNA = a pseudouridine in RNA</text>
        <dbReference type="Rhea" id="RHEA:48348"/>
        <dbReference type="Rhea" id="RHEA-COMP:12068"/>
        <dbReference type="Rhea" id="RHEA-COMP:12069"/>
        <dbReference type="ChEBI" id="CHEBI:65314"/>
        <dbReference type="ChEBI" id="CHEBI:65315"/>
    </reaction>
</comment>
<dbReference type="Gene3D" id="3.10.290.10">
    <property type="entry name" value="RNA-binding S4 domain"/>
    <property type="match status" value="1"/>
</dbReference>
<dbReference type="InterPro" id="IPR006145">
    <property type="entry name" value="PsdUridine_synth_RsuA/RluA"/>
</dbReference>
<dbReference type="HOGENOM" id="CLU_016902_4_0_4"/>
<comment type="catalytic activity">
    <reaction evidence="4">
        <text>uridine(1911/1915/1917) in 23S rRNA = pseudouridine(1911/1915/1917) in 23S rRNA</text>
        <dbReference type="Rhea" id="RHEA:42524"/>
        <dbReference type="Rhea" id="RHEA-COMP:10097"/>
        <dbReference type="Rhea" id="RHEA-COMP:10098"/>
        <dbReference type="ChEBI" id="CHEBI:65314"/>
        <dbReference type="ChEBI" id="CHEBI:65315"/>
        <dbReference type="EC" id="5.4.99.23"/>
    </reaction>
</comment>
<evidence type="ECO:0000256" key="5">
    <source>
        <dbReference type="ARBA" id="ARBA00056072"/>
    </source>
</evidence>
<evidence type="ECO:0000256" key="8">
    <source>
        <dbReference type="RuleBase" id="RU362028"/>
    </source>
</evidence>
<keyword evidence="3 8" id="KW-0413">Isomerase</keyword>
<feature type="active site" evidence="6">
    <location>
        <position position="157"/>
    </location>
</feature>
<evidence type="ECO:0000256" key="6">
    <source>
        <dbReference type="PIRSR" id="PIRSR606225-1"/>
    </source>
</evidence>
<dbReference type="NCBIfam" id="TIGR00005">
    <property type="entry name" value="rluA_subfam"/>
    <property type="match status" value="1"/>
</dbReference>
<evidence type="ECO:0000313" key="12">
    <source>
        <dbReference type="Proteomes" id="UP000005633"/>
    </source>
</evidence>